<keyword evidence="2" id="KW-1185">Reference proteome</keyword>
<accession>A0A150GJ45</accession>
<evidence type="ECO:0000313" key="1">
    <source>
        <dbReference type="EMBL" id="KXZ49745.1"/>
    </source>
</evidence>
<sequence>MFPSRVLKAAAESGYKASDLTNPKYNYFFRQLTVKAQTVMLTAGSLYGTYLVMFNEAQR</sequence>
<organism evidence="1 2">
    <name type="scientific">Gonium pectorale</name>
    <name type="common">Green alga</name>
    <dbReference type="NCBI Taxonomy" id="33097"/>
    <lineage>
        <taxon>Eukaryota</taxon>
        <taxon>Viridiplantae</taxon>
        <taxon>Chlorophyta</taxon>
        <taxon>core chlorophytes</taxon>
        <taxon>Chlorophyceae</taxon>
        <taxon>CS clade</taxon>
        <taxon>Chlamydomonadales</taxon>
        <taxon>Volvocaceae</taxon>
        <taxon>Gonium</taxon>
    </lineage>
</organism>
<dbReference type="Proteomes" id="UP000075714">
    <property type="component" value="Unassembled WGS sequence"/>
</dbReference>
<proteinExistence type="predicted"/>
<dbReference type="EMBL" id="LSYV01000020">
    <property type="protein sequence ID" value="KXZ49745.1"/>
    <property type="molecule type" value="Genomic_DNA"/>
</dbReference>
<protein>
    <submittedName>
        <fullName evidence="1">Uncharacterized protein</fullName>
    </submittedName>
</protein>
<gene>
    <name evidence="1" type="ORF">GPECTOR_19g196</name>
</gene>
<comment type="caution">
    <text evidence="1">The sequence shown here is derived from an EMBL/GenBank/DDBJ whole genome shotgun (WGS) entry which is preliminary data.</text>
</comment>
<name>A0A150GJ45_GONPE</name>
<evidence type="ECO:0000313" key="2">
    <source>
        <dbReference type="Proteomes" id="UP000075714"/>
    </source>
</evidence>
<dbReference type="OrthoDB" id="529189at2759"/>
<reference evidence="2" key="1">
    <citation type="journal article" date="2016" name="Nat. Commun.">
        <title>The Gonium pectorale genome demonstrates co-option of cell cycle regulation during the evolution of multicellularity.</title>
        <authorList>
            <person name="Hanschen E.R."/>
            <person name="Marriage T.N."/>
            <person name="Ferris P.J."/>
            <person name="Hamaji T."/>
            <person name="Toyoda A."/>
            <person name="Fujiyama A."/>
            <person name="Neme R."/>
            <person name="Noguchi H."/>
            <person name="Minakuchi Y."/>
            <person name="Suzuki M."/>
            <person name="Kawai-Toyooka H."/>
            <person name="Smith D.R."/>
            <person name="Sparks H."/>
            <person name="Anderson J."/>
            <person name="Bakaric R."/>
            <person name="Luria V."/>
            <person name="Karger A."/>
            <person name="Kirschner M.W."/>
            <person name="Durand P.M."/>
            <person name="Michod R.E."/>
            <person name="Nozaki H."/>
            <person name="Olson B.J."/>
        </authorList>
    </citation>
    <scope>NUCLEOTIDE SEQUENCE [LARGE SCALE GENOMIC DNA]</scope>
    <source>
        <strain evidence="2">NIES-2863</strain>
    </source>
</reference>
<dbReference type="AlphaFoldDB" id="A0A150GJ45"/>